<dbReference type="PANTHER" id="PTHR35317">
    <property type="entry name" value="OS04G0629600 PROTEIN"/>
    <property type="match status" value="1"/>
</dbReference>
<dbReference type="InterPro" id="IPR054722">
    <property type="entry name" value="PolX-like_BBD"/>
</dbReference>
<reference evidence="2" key="2">
    <citation type="journal article" date="2023" name="Int. J. Mol. Sci.">
        <title>De Novo Assembly and Annotation of 11 Diverse Shrub Willow (Salix) Genomes Reveals Novel Gene Organization in Sex-Linked Regions.</title>
        <authorList>
            <person name="Hyden B."/>
            <person name="Feng K."/>
            <person name="Yates T.B."/>
            <person name="Jawdy S."/>
            <person name="Cereghino C."/>
            <person name="Smart L.B."/>
            <person name="Muchero W."/>
        </authorList>
    </citation>
    <scope>NUCLEOTIDE SEQUENCE</scope>
    <source>
        <tissue evidence="2">Shoot tip</tissue>
    </source>
</reference>
<comment type="caution">
    <text evidence="2">The sequence shown here is derived from an EMBL/GenBank/DDBJ whole genome shotgun (WGS) entry which is preliminary data.</text>
</comment>
<dbReference type="PANTHER" id="PTHR35317:SF31">
    <property type="entry name" value="DUF4219 DOMAIN-CONTAINING PROTEIN"/>
    <property type="match status" value="1"/>
</dbReference>
<evidence type="ECO:0000313" key="3">
    <source>
        <dbReference type="Proteomes" id="UP001151752"/>
    </source>
</evidence>
<name>A0A9Q0UN80_9ROSI</name>
<reference evidence="2" key="1">
    <citation type="submission" date="2022-11" db="EMBL/GenBank/DDBJ databases">
        <authorList>
            <person name="Hyden B.L."/>
            <person name="Feng K."/>
            <person name="Yates T."/>
            <person name="Jawdy S."/>
            <person name="Smart L.B."/>
            <person name="Muchero W."/>
        </authorList>
    </citation>
    <scope>NUCLEOTIDE SEQUENCE</scope>
    <source>
        <tissue evidence="2">Shoot tip</tissue>
    </source>
</reference>
<organism evidence="2 3">
    <name type="scientific">Salix koriyanagi</name>
    <dbReference type="NCBI Taxonomy" id="2511006"/>
    <lineage>
        <taxon>Eukaryota</taxon>
        <taxon>Viridiplantae</taxon>
        <taxon>Streptophyta</taxon>
        <taxon>Embryophyta</taxon>
        <taxon>Tracheophyta</taxon>
        <taxon>Spermatophyta</taxon>
        <taxon>Magnoliopsida</taxon>
        <taxon>eudicotyledons</taxon>
        <taxon>Gunneridae</taxon>
        <taxon>Pentapetalae</taxon>
        <taxon>rosids</taxon>
        <taxon>fabids</taxon>
        <taxon>Malpighiales</taxon>
        <taxon>Salicaceae</taxon>
        <taxon>Saliceae</taxon>
        <taxon>Salix</taxon>
    </lineage>
</organism>
<gene>
    <name evidence="2" type="ORF">OIU74_004850</name>
</gene>
<evidence type="ECO:0000259" key="1">
    <source>
        <dbReference type="Pfam" id="PF22936"/>
    </source>
</evidence>
<feature type="domain" description="Retrovirus-related Pol polyprotein from transposon TNT 1-94-like beta-barrel" evidence="1">
    <location>
        <begin position="335"/>
        <end position="385"/>
    </location>
</feature>
<sequence>MASSSSLSHSSVPVFDGEHYHIWAVKMKFFLRSQGLWNIVETDADPYPLRANPTLAQIKAHEEEKLKKDKAITCLHSGIANHIFTKIMNLETPKQIWDKLQVEFEGSSRDKTVKLLAFKREFELMKMRDQESVKAYSGRLMNVVNQMRLLGETFEDHKIVEKLMMSVPEKFEAKISAIEESCDLQHLTIAELISKLHIQEQRVQMRDDEVMEGAFQANWKGRKTGNFQNKDFNNGKKIFSENKSIVPVSSQNFPPCSYCKRTNHAEVNCWFKGKSVIHCDFCKKGGHSEKYCRFKRRQPQLETQQQANFSEESKEDDEHLFMAICDDQNSRRDTWLIDSGCTSHMAKSLSIFSSIDSTIKPKIKLGNGDVVEAKGRGTVTVRTSKEGLALSAKTDESVIWHKSFGHHNFNSLMMLHDNVLIEGIPEIPASKADE</sequence>
<accession>A0A9Q0UN80</accession>
<keyword evidence="3" id="KW-1185">Reference proteome</keyword>
<dbReference type="EMBL" id="JAPFFM010000011">
    <property type="protein sequence ID" value="KAJ6732982.1"/>
    <property type="molecule type" value="Genomic_DNA"/>
</dbReference>
<protein>
    <submittedName>
        <fullName evidence="2">ZINC FINGER CCHC-TYPE-RELATED</fullName>
    </submittedName>
</protein>
<evidence type="ECO:0000313" key="2">
    <source>
        <dbReference type="EMBL" id="KAJ6732982.1"/>
    </source>
</evidence>
<dbReference type="Proteomes" id="UP001151752">
    <property type="component" value="Chromosome 7"/>
</dbReference>
<dbReference type="AlphaFoldDB" id="A0A9Q0UN80"/>
<proteinExistence type="predicted"/>
<dbReference type="Pfam" id="PF14223">
    <property type="entry name" value="Retrotran_gag_2"/>
    <property type="match status" value="1"/>
</dbReference>
<dbReference type="Pfam" id="PF22936">
    <property type="entry name" value="Pol_BBD"/>
    <property type="match status" value="1"/>
</dbReference>